<keyword evidence="2" id="KW-1133">Transmembrane helix</keyword>
<evidence type="ECO:0000256" key="1">
    <source>
        <dbReference type="ARBA" id="ARBA00022729"/>
    </source>
</evidence>
<dbReference type="RefSeq" id="WP_126751107.1">
    <property type="nucleotide sequence ID" value="NZ_JBHUMT010000016.1"/>
</dbReference>
<dbReference type="AlphaFoldDB" id="A0A432YVT0"/>
<evidence type="ECO:0000313" key="4">
    <source>
        <dbReference type="Proteomes" id="UP000288361"/>
    </source>
</evidence>
<dbReference type="InterPro" id="IPR037873">
    <property type="entry name" value="BamE-like"/>
</dbReference>
<evidence type="ECO:0008006" key="5">
    <source>
        <dbReference type="Google" id="ProtNLM"/>
    </source>
</evidence>
<evidence type="ECO:0000256" key="2">
    <source>
        <dbReference type="SAM" id="Phobius"/>
    </source>
</evidence>
<name>A0A432YVT0_9GAMM</name>
<organism evidence="3 4">
    <name type="scientific">Idiomarina piscisalsi</name>
    <dbReference type="NCBI Taxonomy" id="1096243"/>
    <lineage>
        <taxon>Bacteria</taxon>
        <taxon>Pseudomonadati</taxon>
        <taxon>Pseudomonadota</taxon>
        <taxon>Gammaproteobacteria</taxon>
        <taxon>Alteromonadales</taxon>
        <taxon>Idiomarinaceae</taxon>
        <taxon>Idiomarina</taxon>
    </lineage>
</organism>
<keyword evidence="2" id="KW-0472">Membrane</keyword>
<gene>
    <name evidence="3" type="ORF">CWI73_00780</name>
</gene>
<dbReference type="InterPro" id="IPR021534">
    <property type="entry name" value="DUF3192"/>
</dbReference>
<dbReference type="Proteomes" id="UP000288361">
    <property type="component" value="Unassembled WGS sequence"/>
</dbReference>
<feature type="transmembrane region" description="Helical" evidence="2">
    <location>
        <begin position="6"/>
        <end position="27"/>
    </location>
</feature>
<proteinExistence type="predicted"/>
<sequence length="128" mass="14512">MKNKVFVILAIGAVSYLAIVGLVLMLYQADPADLKWQERETYNARQIGQLDLGMSKDSVIRILGSPDINEAKSSEQGDMQVLFYRTHHVTSDGITTKDECTPLVFKNNELIAWGNDSYQDYQNAQRRQ</sequence>
<dbReference type="Pfam" id="PF11399">
    <property type="entry name" value="DUF3192"/>
    <property type="match status" value="1"/>
</dbReference>
<reference evidence="3 4" key="1">
    <citation type="journal article" date="2011" name="Front. Microbiol.">
        <title>Genomic signatures of strain selection and enhancement in Bacillus atrophaeus var. globigii, a historical biowarfare simulant.</title>
        <authorList>
            <person name="Gibbons H.S."/>
            <person name="Broomall S.M."/>
            <person name="McNew L.A."/>
            <person name="Daligault H."/>
            <person name="Chapman C."/>
            <person name="Bruce D."/>
            <person name="Karavis M."/>
            <person name="Krepps M."/>
            <person name="McGregor P.A."/>
            <person name="Hong C."/>
            <person name="Park K.H."/>
            <person name="Akmal A."/>
            <person name="Feldman A."/>
            <person name="Lin J.S."/>
            <person name="Chang W.E."/>
            <person name="Higgs B.W."/>
            <person name="Demirev P."/>
            <person name="Lindquist J."/>
            <person name="Liem A."/>
            <person name="Fochler E."/>
            <person name="Read T.D."/>
            <person name="Tapia R."/>
            <person name="Johnson S."/>
            <person name="Bishop-Lilly K.A."/>
            <person name="Detter C."/>
            <person name="Han C."/>
            <person name="Sozhamannan S."/>
            <person name="Rosenzweig C.N."/>
            <person name="Skowronski E.W."/>
        </authorList>
    </citation>
    <scope>NUCLEOTIDE SEQUENCE [LARGE SCALE GENOMIC DNA]</scope>
    <source>
        <strain evidence="3 4">TPS4-2</strain>
    </source>
</reference>
<comment type="caution">
    <text evidence="3">The sequence shown here is derived from an EMBL/GenBank/DDBJ whole genome shotgun (WGS) entry which is preliminary data.</text>
</comment>
<keyword evidence="2" id="KW-0812">Transmembrane</keyword>
<accession>A0A432YVT0</accession>
<dbReference type="Gene3D" id="3.30.1450.10">
    <property type="match status" value="1"/>
</dbReference>
<keyword evidence="1" id="KW-0732">Signal</keyword>
<evidence type="ECO:0000313" key="3">
    <source>
        <dbReference type="EMBL" id="RUO67434.1"/>
    </source>
</evidence>
<protein>
    <recommendedName>
        <fullName evidence="5">DUF3192 domain-containing protein</fullName>
    </recommendedName>
</protein>
<dbReference type="EMBL" id="PIQA01000001">
    <property type="protein sequence ID" value="RUO67434.1"/>
    <property type="molecule type" value="Genomic_DNA"/>
</dbReference>